<dbReference type="GeneTree" id="ENSGT00940000156795"/>
<dbReference type="Gene3D" id="4.10.1240.10">
    <property type="entry name" value="GPCR, family 2, extracellular hormone receptor domain"/>
    <property type="match status" value="1"/>
</dbReference>
<dbReference type="Ensembl" id="ENSEBUT00000017537.1">
    <property type="protein sequence ID" value="ENSEBUP00000016961.1"/>
    <property type="gene ID" value="ENSEBUG00000010624.1"/>
</dbReference>
<dbReference type="InterPro" id="IPR001879">
    <property type="entry name" value="GPCR_2_extracellular_dom"/>
</dbReference>
<keyword evidence="1" id="KW-0732">Signal</keyword>
<dbReference type="GO" id="GO:0005886">
    <property type="term" value="C:plasma membrane"/>
    <property type="evidence" value="ECO:0007669"/>
    <property type="project" value="TreeGrafter"/>
</dbReference>
<dbReference type="PANTHER" id="PTHR45620">
    <property type="entry name" value="PDF RECEPTOR-LIKE PROTEIN-RELATED"/>
    <property type="match status" value="1"/>
</dbReference>
<reference evidence="5" key="2">
    <citation type="submission" date="2025-09" db="UniProtKB">
        <authorList>
            <consortium name="Ensembl"/>
        </authorList>
    </citation>
    <scope>IDENTIFICATION</scope>
</reference>
<accession>A0A8C4WX01</accession>
<evidence type="ECO:0000256" key="2">
    <source>
        <dbReference type="ARBA" id="ARBA00023157"/>
    </source>
</evidence>
<dbReference type="GO" id="GO:0007188">
    <property type="term" value="P:adenylate cyclase-modulating G protein-coupled receptor signaling pathway"/>
    <property type="evidence" value="ECO:0007669"/>
    <property type="project" value="TreeGrafter"/>
</dbReference>
<dbReference type="PANTHER" id="PTHR45620:SF15">
    <property type="entry name" value="DIURETIC HORMONE 44 RECEPTOR 1-RELATED"/>
    <property type="match status" value="1"/>
</dbReference>
<evidence type="ECO:0000313" key="5">
    <source>
        <dbReference type="Ensembl" id="ENSEBUP00000016961.1"/>
    </source>
</evidence>
<proteinExistence type="predicted"/>
<organism evidence="5 6">
    <name type="scientific">Eptatretus burgeri</name>
    <name type="common">Inshore hagfish</name>
    <dbReference type="NCBI Taxonomy" id="7764"/>
    <lineage>
        <taxon>Eukaryota</taxon>
        <taxon>Metazoa</taxon>
        <taxon>Chordata</taxon>
        <taxon>Craniata</taxon>
        <taxon>Vertebrata</taxon>
        <taxon>Cyclostomata</taxon>
        <taxon>Myxini</taxon>
        <taxon>Myxiniformes</taxon>
        <taxon>Myxinidae</taxon>
        <taxon>Eptatretinae</taxon>
        <taxon>Eptatretus</taxon>
    </lineage>
</organism>
<dbReference type="Proteomes" id="UP000694388">
    <property type="component" value="Unplaced"/>
</dbReference>
<dbReference type="GO" id="GO:0017046">
    <property type="term" value="F:peptide hormone binding"/>
    <property type="evidence" value="ECO:0007669"/>
    <property type="project" value="TreeGrafter"/>
</dbReference>
<name>A0A8C4WX01_EPTBU</name>
<dbReference type="SUPFAM" id="SSF111418">
    <property type="entry name" value="Hormone receptor domain"/>
    <property type="match status" value="1"/>
</dbReference>
<dbReference type="SMART" id="SM00008">
    <property type="entry name" value="HormR"/>
    <property type="match status" value="1"/>
</dbReference>
<dbReference type="PRINTS" id="PR01279">
    <property type="entry name" value="CRFRECEPTOR"/>
</dbReference>
<dbReference type="InterPro" id="IPR050332">
    <property type="entry name" value="GPCR_2"/>
</dbReference>
<reference evidence="5" key="1">
    <citation type="submission" date="2025-08" db="UniProtKB">
        <authorList>
            <consortium name="Ensembl"/>
        </authorList>
    </citation>
    <scope>IDENTIFICATION</scope>
</reference>
<keyword evidence="3" id="KW-0812">Transmembrane</keyword>
<dbReference type="InterPro" id="IPR036445">
    <property type="entry name" value="GPCR_2_extracell_dom_sf"/>
</dbReference>
<dbReference type="GO" id="GO:0008528">
    <property type="term" value="F:G protein-coupled peptide receptor activity"/>
    <property type="evidence" value="ECO:0007669"/>
    <property type="project" value="TreeGrafter"/>
</dbReference>
<keyword evidence="2" id="KW-1015">Disulfide bond</keyword>
<dbReference type="GO" id="GO:0015056">
    <property type="term" value="F:corticotrophin-releasing factor receptor activity"/>
    <property type="evidence" value="ECO:0007669"/>
    <property type="project" value="TreeGrafter"/>
</dbReference>
<sequence length="161" mass="17679">MQLQGLHGPHAASPRACVELGAHIEIGVHLELGVLGTGPLCPCVNPPLLPKAYLLYEGVSCNATRDTIGTCWPHSPAGMMVLLPCPESFNGLRYDSSSDVFRECLASGMWAQRSNYSFCLPIIESKKNSYYYNVAQIINYVGHCISLIALVMAFVIFWCLR</sequence>
<feature type="domain" description="G-protein coupled receptors family 2 profile 1" evidence="4">
    <location>
        <begin position="42"/>
        <end position="123"/>
    </location>
</feature>
<dbReference type="GO" id="GO:0043404">
    <property type="term" value="F:corticotropin-releasing hormone receptor activity"/>
    <property type="evidence" value="ECO:0007669"/>
    <property type="project" value="TreeGrafter"/>
</dbReference>
<dbReference type="AlphaFoldDB" id="A0A8C4WX01"/>
<dbReference type="PROSITE" id="PS50227">
    <property type="entry name" value="G_PROTEIN_RECEP_F2_3"/>
    <property type="match status" value="1"/>
</dbReference>
<keyword evidence="3" id="KW-0472">Membrane</keyword>
<evidence type="ECO:0000256" key="1">
    <source>
        <dbReference type="ARBA" id="ARBA00022729"/>
    </source>
</evidence>
<feature type="transmembrane region" description="Helical" evidence="3">
    <location>
        <begin position="137"/>
        <end position="160"/>
    </location>
</feature>
<evidence type="ECO:0000313" key="6">
    <source>
        <dbReference type="Proteomes" id="UP000694388"/>
    </source>
</evidence>
<dbReference type="InterPro" id="IPR003051">
    <property type="entry name" value="GPCR_2_CRF_rcpt"/>
</dbReference>
<keyword evidence="6" id="KW-1185">Reference proteome</keyword>
<dbReference type="Pfam" id="PF02793">
    <property type="entry name" value="HRM"/>
    <property type="match status" value="1"/>
</dbReference>
<evidence type="ECO:0000256" key="3">
    <source>
        <dbReference type="SAM" id="Phobius"/>
    </source>
</evidence>
<evidence type="ECO:0000259" key="4">
    <source>
        <dbReference type="PROSITE" id="PS50227"/>
    </source>
</evidence>
<dbReference type="OMA" id="HCISLIA"/>
<keyword evidence="3" id="KW-1133">Transmembrane helix</keyword>
<protein>
    <recommendedName>
        <fullName evidence="4">G-protein coupled receptors family 2 profile 1 domain-containing protein</fullName>
    </recommendedName>
</protein>